<evidence type="ECO:0000313" key="4">
    <source>
        <dbReference type="Proteomes" id="UP000705379"/>
    </source>
</evidence>
<dbReference type="Proteomes" id="UP000705379">
    <property type="component" value="Unassembled WGS sequence"/>
</dbReference>
<dbReference type="EMBL" id="QTKU01000001">
    <property type="protein sequence ID" value="MBS8258785.1"/>
    <property type="molecule type" value="Genomic_DNA"/>
</dbReference>
<dbReference type="PANTHER" id="PTHR48081:SF33">
    <property type="entry name" value="KYNURENINE FORMAMIDASE"/>
    <property type="match status" value="1"/>
</dbReference>
<sequence>MATGQIDLEAEYNNRARVPEHPEIISGWLADASAYRAARNDAALDQPYGDKSRQVFDMFPAQPATPEQPRTALFIHGGYWQALDKTAFSHMARGLNAHGFDVAVANYSLCPDVEIGDIITEMQALAAHLRRTYGKSLLVYGHSAGGHLAAALMATDWTARDLPEALVDRVMPISGLFDLTPLIPTSINTALKLTDESALAVSPLTWPVPTAGRFSAVVGGDESSEYLRQSRDLASHWNGPGLEGELDIQAGANHFTVINPLADPGSALTRSLARLGG</sequence>
<proteinExistence type="predicted"/>
<dbReference type="GO" id="GO:0016787">
    <property type="term" value="F:hydrolase activity"/>
    <property type="evidence" value="ECO:0007669"/>
    <property type="project" value="UniProtKB-KW"/>
</dbReference>
<organism evidence="3 4">
    <name type="scientific">Roseibium polysiphoniae</name>
    <dbReference type="NCBI Taxonomy" id="2571221"/>
    <lineage>
        <taxon>Bacteria</taxon>
        <taxon>Pseudomonadati</taxon>
        <taxon>Pseudomonadota</taxon>
        <taxon>Alphaproteobacteria</taxon>
        <taxon>Hyphomicrobiales</taxon>
        <taxon>Stappiaceae</taxon>
        <taxon>Roseibium</taxon>
    </lineage>
</organism>
<accession>A0A944C9Z2</accession>
<dbReference type="InterPro" id="IPR050300">
    <property type="entry name" value="GDXG_lipolytic_enzyme"/>
</dbReference>
<dbReference type="AlphaFoldDB" id="A0A944C9Z2"/>
<evidence type="ECO:0000259" key="2">
    <source>
        <dbReference type="Pfam" id="PF20434"/>
    </source>
</evidence>
<dbReference type="RefSeq" id="WP_213214540.1">
    <property type="nucleotide sequence ID" value="NZ_QTKU01000001.1"/>
</dbReference>
<feature type="domain" description="BD-FAE-like" evidence="2">
    <location>
        <begin position="69"/>
        <end position="158"/>
    </location>
</feature>
<dbReference type="InterPro" id="IPR029058">
    <property type="entry name" value="AB_hydrolase_fold"/>
</dbReference>
<reference evidence="3" key="2">
    <citation type="journal article" date="2021" name="Microorganisms">
        <title>Bacterial Dimethylsulfoniopropionate Biosynthesis in the East China Sea.</title>
        <authorList>
            <person name="Liu J."/>
            <person name="Zhang Y."/>
            <person name="Liu J."/>
            <person name="Zhong H."/>
            <person name="Williams B.T."/>
            <person name="Zheng Y."/>
            <person name="Curson A.R.J."/>
            <person name="Sun C."/>
            <person name="Sun H."/>
            <person name="Song D."/>
            <person name="Wagner Mackenzie B."/>
            <person name="Bermejo Martinez A."/>
            <person name="Todd J.D."/>
            <person name="Zhang X.H."/>
        </authorList>
    </citation>
    <scope>NUCLEOTIDE SEQUENCE</scope>
    <source>
        <strain evidence="3">AESS21</strain>
    </source>
</reference>
<evidence type="ECO:0000256" key="1">
    <source>
        <dbReference type="ARBA" id="ARBA00022801"/>
    </source>
</evidence>
<gene>
    <name evidence="3" type="ORF">DYI23_01020</name>
</gene>
<dbReference type="InterPro" id="IPR049492">
    <property type="entry name" value="BD-FAE-like_dom"/>
</dbReference>
<name>A0A944C9Z2_9HYPH</name>
<dbReference type="Gene3D" id="3.40.50.1820">
    <property type="entry name" value="alpha/beta hydrolase"/>
    <property type="match status" value="1"/>
</dbReference>
<dbReference type="SUPFAM" id="SSF53474">
    <property type="entry name" value="alpha/beta-Hydrolases"/>
    <property type="match status" value="1"/>
</dbReference>
<keyword evidence="1 3" id="KW-0378">Hydrolase</keyword>
<protein>
    <submittedName>
        <fullName evidence="3">Alpha/beta hydrolase</fullName>
    </submittedName>
</protein>
<comment type="caution">
    <text evidence="3">The sequence shown here is derived from an EMBL/GenBank/DDBJ whole genome shotgun (WGS) entry which is preliminary data.</text>
</comment>
<reference evidence="3" key="1">
    <citation type="submission" date="2018-08" db="EMBL/GenBank/DDBJ databases">
        <authorList>
            <person name="Jin W."/>
            <person name="Wang H."/>
            <person name="Yang Y."/>
            <person name="Li M."/>
            <person name="Liu J."/>
        </authorList>
    </citation>
    <scope>NUCLEOTIDE SEQUENCE</scope>
    <source>
        <strain evidence="3">AESS21</strain>
    </source>
</reference>
<evidence type="ECO:0000313" key="3">
    <source>
        <dbReference type="EMBL" id="MBS8258785.1"/>
    </source>
</evidence>
<dbReference type="Pfam" id="PF20434">
    <property type="entry name" value="BD-FAE"/>
    <property type="match status" value="1"/>
</dbReference>
<dbReference type="PANTHER" id="PTHR48081">
    <property type="entry name" value="AB HYDROLASE SUPERFAMILY PROTEIN C4A8.06C"/>
    <property type="match status" value="1"/>
</dbReference>